<dbReference type="EMBL" id="CP027303">
    <property type="protein sequence ID" value="AWO74970.1"/>
    <property type="molecule type" value="Genomic_DNA"/>
</dbReference>
<reference evidence="2" key="1">
    <citation type="submission" date="2018-02" db="EMBL/GenBank/DDBJ databases">
        <title>The complete genome of bacterial strain SGAirxxxx.</title>
        <authorList>
            <person name="Schuster S.C."/>
        </authorList>
    </citation>
    <scope>NUCLEOTIDE SEQUENCE [LARGE SCALE GENOMIC DNA]</scope>
    <source>
        <strain evidence="2">SGAir0734</strain>
    </source>
</reference>
<name>A0A2Z3N7V3_GEOTH</name>
<proteinExistence type="predicted"/>
<dbReference type="Proteomes" id="UP000246996">
    <property type="component" value="Chromosome"/>
</dbReference>
<dbReference type="RefSeq" id="WP_044741943.1">
    <property type="nucleotide sequence ID" value="NZ_CP027303.2"/>
</dbReference>
<sequence>MARQTEKSTSEARYGKSAFMNATEYGKDRWLLEVLLDDAKTYTKEEVDSLLSEWKAKEVQ</sequence>
<evidence type="ECO:0000313" key="1">
    <source>
        <dbReference type="EMBL" id="AWO74970.1"/>
    </source>
</evidence>
<protein>
    <submittedName>
        <fullName evidence="1">Uncharacterized protein</fullName>
    </submittedName>
</protein>
<dbReference type="AlphaFoldDB" id="A0A2Z3N7V3"/>
<gene>
    <name evidence="1" type="ORF">C1N76_11010</name>
</gene>
<accession>A0A2Z3N7V3</accession>
<evidence type="ECO:0000313" key="2">
    <source>
        <dbReference type="Proteomes" id="UP000246996"/>
    </source>
</evidence>
<organism evidence="1 2">
    <name type="scientific">Geobacillus thermoleovorans</name>
    <name type="common">Bacillus thermoleovorans</name>
    <dbReference type="NCBI Taxonomy" id="33941"/>
    <lineage>
        <taxon>Bacteria</taxon>
        <taxon>Bacillati</taxon>
        <taxon>Bacillota</taxon>
        <taxon>Bacilli</taxon>
        <taxon>Bacillales</taxon>
        <taxon>Anoxybacillaceae</taxon>
        <taxon>Geobacillus</taxon>
        <taxon>Geobacillus thermoleovorans group</taxon>
    </lineage>
</organism>